<keyword evidence="1" id="KW-0472">Membrane</keyword>
<evidence type="ECO:0000256" key="1">
    <source>
        <dbReference type="SAM" id="Phobius"/>
    </source>
</evidence>
<keyword evidence="1" id="KW-1133">Transmembrane helix</keyword>
<dbReference type="AlphaFoldDB" id="A0A941B4Q1"/>
<reference evidence="2" key="1">
    <citation type="submission" date="2021-04" db="EMBL/GenBank/DDBJ databases">
        <title>Genome seq and assembly of Streptomyces sp. RG38.</title>
        <authorList>
            <person name="Chhetri G."/>
        </authorList>
    </citation>
    <scope>NUCLEOTIDE SEQUENCE</scope>
    <source>
        <strain evidence="2">RG38</strain>
    </source>
</reference>
<accession>A0A941B4Q1</accession>
<organism evidence="2 3">
    <name type="scientific">Streptomyces tagetis</name>
    <dbReference type="NCBI Taxonomy" id="2820809"/>
    <lineage>
        <taxon>Bacteria</taxon>
        <taxon>Bacillati</taxon>
        <taxon>Actinomycetota</taxon>
        <taxon>Actinomycetes</taxon>
        <taxon>Kitasatosporales</taxon>
        <taxon>Streptomycetaceae</taxon>
        <taxon>Streptomyces</taxon>
    </lineage>
</organism>
<sequence length="73" mass="8061">MLRGVLALLIGGGLLVIARDYRNVALWVWDWPDVVVTRRSRRGTPWKSPDHMRFGFGIAGAVFVILGLVALAS</sequence>
<proteinExistence type="predicted"/>
<dbReference type="EMBL" id="JAGPNL010000007">
    <property type="protein sequence ID" value="MBQ0829437.1"/>
    <property type="molecule type" value="Genomic_DNA"/>
</dbReference>
<protein>
    <submittedName>
        <fullName evidence="2">Uncharacterized protein</fullName>
    </submittedName>
</protein>
<keyword evidence="3" id="KW-1185">Reference proteome</keyword>
<evidence type="ECO:0000313" key="3">
    <source>
        <dbReference type="Proteomes" id="UP000677875"/>
    </source>
</evidence>
<evidence type="ECO:0000313" key="2">
    <source>
        <dbReference type="EMBL" id="MBQ0829437.1"/>
    </source>
</evidence>
<feature type="transmembrane region" description="Helical" evidence="1">
    <location>
        <begin position="54"/>
        <end position="72"/>
    </location>
</feature>
<name>A0A941B4Q1_9ACTN</name>
<keyword evidence="1" id="KW-0812">Transmembrane</keyword>
<gene>
    <name evidence="2" type="ORF">J5Y05_23530</name>
</gene>
<dbReference type="Proteomes" id="UP000677875">
    <property type="component" value="Unassembled WGS sequence"/>
</dbReference>
<comment type="caution">
    <text evidence="2">The sequence shown here is derived from an EMBL/GenBank/DDBJ whole genome shotgun (WGS) entry which is preliminary data.</text>
</comment>